<evidence type="ECO:0000256" key="2">
    <source>
        <dbReference type="ARBA" id="ARBA00022676"/>
    </source>
</evidence>
<dbReference type="InterPro" id="IPR002213">
    <property type="entry name" value="UDP_glucos_trans"/>
</dbReference>
<organism evidence="6">
    <name type="scientific">Salvia splendens</name>
    <name type="common">Scarlet sage</name>
    <dbReference type="NCBI Taxonomy" id="180675"/>
    <lineage>
        <taxon>Eukaryota</taxon>
        <taxon>Viridiplantae</taxon>
        <taxon>Streptophyta</taxon>
        <taxon>Embryophyta</taxon>
        <taxon>Tracheophyta</taxon>
        <taxon>Spermatophyta</taxon>
        <taxon>Magnoliopsida</taxon>
        <taxon>eudicotyledons</taxon>
        <taxon>Gunneridae</taxon>
        <taxon>Pentapetalae</taxon>
        <taxon>asterids</taxon>
        <taxon>lamiids</taxon>
        <taxon>Lamiales</taxon>
        <taxon>Lamiaceae</taxon>
        <taxon>Nepetoideae</taxon>
        <taxon>Mentheae</taxon>
        <taxon>Salviinae</taxon>
        <taxon>Salvia</taxon>
        <taxon>Salvia subgen. Calosphace</taxon>
        <taxon>core Calosphace</taxon>
    </lineage>
</organism>
<gene>
    <name evidence="6" type="ORF">SASPL_145027</name>
</gene>
<evidence type="ECO:0000313" key="7">
    <source>
        <dbReference type="Proteomes" id="UP000298416"/>
    </source>
</evidence>
<keyword evidence="3 4" id="KW-0808">Transferase</keyword>
<dbReference type="AlphaFoldDB" id="A0A8X8WHN8"/>
<evidence type="ECO:0000256" key="3">
    <source>
        <dbReference type="ARBA" id="ARBA00022679"/>
    </source>
</evidence>
<keyword evidence="7" id="KW-1185">Reference proteome</keyword>
<dbReference type="PROSITE" id="PS00375">
    <property type="entry name" value="UDPGT"/>
    <property type="match status" value="1"/>
</dbReference>
<sequence>MFPWLAHGHISPYLELAKRLSRRNFVVHLCSTAANFKSIEGSLTASIRLVELHLPASFLPRRLHTTNGLPPLLMPRLKQTLDVAQPELRRVLADVRPDILVYDFLQPWAPLVAAAHGVPAVEFITSSATMMAYLFHYFSTPTVDFPFGEIYYRDYELVHREQMLAVDEKVRKNAFDGVDRSNNVVLIKGFKEIEAKYSDYLMDLLGKKVVAVGALVQETSGISCELEEGSSLINWLDKKGKRSTIFVSFGSEFFLAREDMMELARGLELSSFNFIWVVRFPKGEGVVLEDSLPLGFLERVKGRGLVVEGWAPQAKILGHESVGGFVSHCGCSSMMESMKFGVPIIAMPMHLDQPLNARLVELIGVGVEVVRNGRGALEREVIAEAIRHVVVEEGGNRVRRIAKSMSEKLEAKGDQEIDEVVEEFLKLCKKKNKKINGFH</sequence>
<proteinExistence type="inferred from homology"/>
<evidence type="ECO:0000256" key="5">
    <source>
        <dbReference type="RuleBase" id="RU362057"/>
    </source>
</evidence>
<dbReference type="EC" id="2.4.1.-" evidence="5"/>
<keyword evidence="2 4" id="KW-0328">Glycosyltransferase</keyword>
<evidence type="ECO:0000313" key="6">
    <source>
        <dbReference type="EMBL" id="KAG6394443.1"/>
    </source>
</evidence>
<dbReference type="FunFam" id="3.40.50.2000:FF:000060">
    <property type="entry name" value="Glycosyltransferase"/>
    <property type="match status" value="1"/>
</dbReference>
<dbReference type="Proteomes" id="UP000298416">
    <property type="component" value="Unassembled WGS sequence"/>
</dbReference>
<dbReference type="Pfam" id="PF00201">
    <property type="entry name" value="UDPGT"/>
    <property type="match status" value="1"/>
</dbReference>
<protein>
    <recommendedName>
        <fullName evidence="5">Glycosyltransferase</fullName>
        <ecNumber evidence="5">2.4.1.-</ecNumber>
    </recommendedName>
</protein>
<accession>A0A8X8WHN8</accession>
<comment type="caution">
    <text evidence="6">The sequence shown here is derived from an EMBL/GenBank/DDBJ whole genome shotgun (WGS) entry which is preliminary data.</text>
</comment>
<reference evidence="6" key="1">
    <citation type="submission" date="2018-01" db="EMBL/GenBank/DDBJ databases">
        <authorList>
            <person name="Mao J.F."/>
        </authorList>
    </citation>
    <scope>NUCLEOTIDE SEQUENCE</scope>
    <source>
        <strain evidence="6">Huo1</strain>
        <tissue evidence="6">Leaf</tissue>
    </source>
</reference>
<evidence type="ECO:0000256" key="4">
    <source>
        <dbReference type="RuleBase" id="RU003718"/>
    </source>
</evidence>
<dbReference type="CDD" id="cd03784">
    <property type="entry name" value="GT1_Gtf-like"/>
    <property type="match status" value="1"/>
</dbReference>
<dbReference type="EMBL" id="PNBA02000017">
    <property type="protein sequence ID" value="KAG6394443.1"/>
    <property type="molecule type" value="Genomic_DNA"/>
</dbReference>
<reference evidence="6" key="2">
    <citation type="submission" date="2020-08" db="EMBL/GenBank/DDBJ databases">
        <title>Plant Genome Project.</title>
        <authorList>
            <person name="Zhang R.-G."/>
        </authorList>
    </citation>
    <scope>NUCLEOTIDE SEQUENCE</scope>
    <source>
        <strain evidence="6">Huo1</strain>
        <tissue evidence="6">Leaf</tissue>
    </source>
</reference>
<dbReference type="SUPFAM" id="SSF53756">
    <property type="entry name" value="UDP-Glycosyltransferase/glycogen phosphorylase"/>
    <property type="match status" value="1"/>
</dbReference>
<dbReference type="GO" id="GO:0008194">
    <property type="term" value="F:UDP-glycosyltransferase activity"/>
    <property type="evidence" value="ECO:0007669"/>
    <property type="project" value="InterPro"/>
</dbReference>
<name>A0A8X8WHN8_SALSN</name>
<comment type="similarity">
    <text evidence="1 4">Belongs to the UDP-glycosyltransferase family.</text>
</comment>
<dbReference type="PANTHER" id="PTHR48044">
    <property type="entry name" value="GLYCOSYLTRANSFERASE"/>
    <property type="match status" value="1"/>
</dbReference>
<dbReference type="GO" id="GO:0016138">
    <property type="term" value="P:glycoside biosynthetic process"/>
    <property type="evidence" value="ECO:0007669"/>
    <property type="project" value="UniProtKB-ARBA"/>
</dbReference>
<dbReference type="InterPro" id="IPR035595">
    <property type="entry name" value="UDP_glycos_trans_CS"/>
</dbReference>
<evidence type="ECO:0000256" key="1">
    <source>
        <dbReference type="ARBA" id="ARBA00009995"/>
    </source>
</evidence>
<dbReference type="PANTHER" id="PTHR48044:SF39">
    <property type="entry name" value="GLYCOSYLTRANSFERASE"/>
    <property type="match status" value="1"/>
</dbReference>
<dbReference type="Gene3D" id="3.40.50.2000">
    <property type="entry name" value="Glycogen Phosphorylase B"/>
    <property type="match status" value="2"/>
</dbReference>